<accession>A0ACA9SYS2</accession>
<dbReference type="Proteomes" id="UP000789920">
    <property type="component" value="Unassembled WGS sequence"/>
</dbReference>
<dbReference type="EMBL" id="CAJVQC010174099">
    <property type="protein sequence ID" value="CAG8851082.1"/>
    <property type="molecule type" value="Genomic_DNA"/>
</dbReference>
<reference evidence="1" key="1">
    <citation type="submission" date="2021-06" db="EMBL/GenBank/DDBJ databases">
        <authorList>
            <person name="Kallberg Y."/>
            <person name="Tangrot J."/>
            <person name="Rosling A."/>
        </authorList>
    </citation>
    <scope>NUCLEOTIDE SEQUENCE</scope>
    <source>
        <strain evidence="1">MA461A</strain>
    </source>
</reference>
<evidence type="ECO:0000313" key="1">
    <source>
        <dbReference type="EMBL" id="CAG8851082.1"/>
    </source>
</evidence>
<evidence type="ECO:0000313" key="2">
    <source>
        <dbReference type="Proteomes" id="UP000789920"/>
    </source>
</evidence>
<gene>
    <name evidence="1" type="ORF">RPERSI_LOCUS36400</name>
</gene>
<comment type="caution">
    <text evidence="1">The sequence shown here is derived from an EMBL/GenBank/DDBJ whole genome shotgun (WGS) entry which is preliminary data.</text>
</comment>
<organism evidence="1 2">
    <name type="scientific">Racocetra persica</name>
    <dbReference type="NCBI Taxonomy" id="160502"/>
    <lineage>
        <taxon>Eukaryota</taxon>
        <taxon>Fungi</taxon>
        <taxon>Fungi incertae sedis</taxon>
        <taxon>Mucoromycota</taxon>
        <taxon>Glomeromycotina</taxon>
        <taxon>Glomeromycetes</taxon>
        <taxon>Diversisporales</taxon>
        <taxon>Gigasporaceae</taxon>
        <taxon>Racocetra</taxon>
    </lineage>
</organism>
<keyword evidence="2" id="KW-1185">Reference proteome</keyword>
<proteinExistence type="predicted"/>
<feature type="non-terminal residue" evidence="1">
    <location>
        <position position="1"/>
    </location>
</feature>
<protein>
    <submittedName>
        <fullName evidence="1">14189_t:CDS:1</fullName>
    </submittedName>
</protein>
<name>A0ACA9SYS2_9GLOM</name>
<sequence>RKESRNMLATKKFDAALDLYKQEIDNNNLVNNFDILMTILLKEIKKYKTALQAHKQQPT</sequence>